<evidence type="ECO:0000313" key="1">
    <source>
        <dbReference type="EMBL" id="KAK7356422.1"/>
    </source>
</evidence>
<dbReference type="AlphaFoldDB" id="A0AAN9MQR4"/>
<name>A0AAN9MQR4_PHACN</name>
<reference evidence="1 2" key="1">
    <citation type="submission" date="2024-01" db="EMBL/GenBank/DDBJ databases">
        <title>The genomes of 5 underutilized Papilionoideae crops provide insights into root nodulation and disease resistanc.</title>
        <authorList>
            <person name="Jiang F."/>
        </authorList>
    </citation>
    <scope>NUCLEOTIDE SEQUENCE [LARGE SCALE GENOMIC DNA]</scope>
    <source>
        <strain evidence="1">JINMINGXINNONG_FW02</strain>
        <tissue evidence="1">Leaves</tissue>
    </source>
</reference>
<organism evidence="1 2">
    <name type="scientific">Phaseolus coccineus</name>
    <name type="common">Scarlet runner bean</name>
    <name type="synonym">Phaseolus multiflorus</name>
    <dbReference type="NCBI Taxonomy" id="3886"/>
    <lineage>
        <taxon>Eukaryota</taxon>
        <taxon>Viridiplantae</taxon>
        <taxon>Streptophyta</taxon>
        <taxon>Embryophyta</taxon>
        <taxon>Tracheophyta</taxon>
        <taxon>Spermatophyta</taxon>
        <taxon>Magnoliopsida</taxon>
        <taxon>eudicotyledons</taxon>
        <taxon>Gunneridae</taxon>
        <taxon>Pentapetalae</taxon>
        <taxon>rosids</taxon>
        <taxon>fabids</taxon>
        <taxon>Fabales</taxon>
        <taxon>Fabaceae</taxon>
        <taxon>Papilionoideae</taxon>
        <taxon>50 kb inversion clade</taxon>
        <taxon>NPAAA clade</taxon>
        <taxon>indigoferoid/millettioid clade</taxon>
        <taxon>Phaseoleae</taxon>
        <taxon>Phaseolus</taxon>
    </lineage>
</organism>
<protein>
    <submittedName>
        <fullName evidence="1">Uncharacterized protein</fullName>
    </submittedName>
</protein>
<gene>
    <name evidence="1" type="ORF">VNO80_15693</name>
</gene>
<comment type="caution">
    <text evidence="1">The sequence shown here is derived from an EMBL/GenBank/DDBJ whole genome shotgun (WGS) entry which is preliminary data.</text>
</comment>
<dbReference type="Proteomes" id="UP001374584">
    <property type="component" value="Unassembled WGS sequence"/>
</dbReference>
<sequence length="127" mass="13175">MTMALTRRNVGVRGAVKMGANCSGSLDGTSMKGGGIEAVVAGEMDGDYRSAGMGLAASPTMAASGRRHGVVIPSPKTILKNPFADSEDNLVNCPVFFMPGLWSRKEGKDGLLSIGRTVVSSPSVDMR</sequence>
<keyword evidence="2" id="KW-1185">Reference proteome</keyword>
<evidence type="ECO:0000313" key="2">
    <source>
        <dbReference type="Proteomes" id="UP001374584"/>
    </source>
</evidence>
<dbReference type="EMBL" id="JAYMYR010000006">
    <property type="protein sequence ID" value="KAK7356422.1"/>
    <property type="molecule type" value="Genomic_DNA"/>
</dbReference>
<proteinExistence type="predicted"/>
<accession>A0AAN9MQR4</accession>